<organism evidence="2 3">
    <name type="scientific">Brassica cretica</name>
    <name type="common">Mustard</name>
    <dbReference type="NCBI Taxonomy" id="69181"/>
    <lineage>
        <taxon>Eukaryota</taxon>
        <taxon>Viridiplantae</taxon>
        <taxon>Streptophyta</taxon>
        <taxon>Embryophyta</taxon>
        <taxon>Tracheophyta</taxon>
        <taxon>Spermatophyta</taxon>
        <taxon>Magnoliopsida</taxon>
        <taxon>eudicotyledons</taxon>
        <taxon>Gunneridae</taxon>
        <taxon>Pentapetalae</taxon>
        <taxon>rosids</taxon>
        <taxon>malvids</taxon>
        <taxon>Brassicales</taxon>
        <taxon>Brassicaceae</taxon>
        <taxon>Brassiceae</taxon>
        <taxon>Brassica</taxon>
    </lineage>
</organism>
<dbReference type="Proteomes" id="UP000712600">
    <property type="component" value="Unassembled WGS sequence"/>
</dbReference>
<evidence type="ECO:0000313" key="3">
    <source>
        <dbReference type="Proteomes" id="UP000712600"/>
    </source>
</evidence>
<dbReference type="Gene3D" id="2.40.70.10">
    <property type="entry name" value="Acid Proteases"/>
    <property type="match status" value="1"/>
</dbReference>
<protein>
    <submittedName>
        <fullName evidence="2">Uncharacterized protein</fullName>
    </submittedName>
</protein>
<gene>
    <name evidence="2" type="ORF">F2Q69_00022999</name>
</gene>
<accession>A0A8S9QBX7</accession>
<evidence type="ECO:0000313" key="2">
    <source>
        <dbReference type="EMBL" id="KAF3538840.1"/>
    </source>
</evidence>
<proteinExistence type="predicted"/>
<reference evidence="2" key="1">
    <citation type="submission" date="2019-12" db="EMBL/GenBank/DDBJ databases">
        <title>Genome sequencing and annotation of Brassica cretica.</title>
        <authorList>
            <person name="Studholme D.J."/>
            <person name="Sarris P."/>
        </authorList>
    </citation>
    <scope>NUCLEOTIDE SEQUENCE</scope>
    <source>
        <strain evidence="2">PFS-109/04</strain>
        <tissue evidence="2">Leaf</tissue>
    </source>
</reference>
<feature type="region of interest" description="Disordered" evidence="1">
    <location>
        <begin position="130"/>
        <end position="159"/>
    </location>
</feature>
<dbReference type="InterPro" id="IPR021109">
    <property type="entry name" value="Peptidase_aspartic_dom_sf"/>
</dbReference>
<name>A0A8S9QBX7_BRACR</name>
<evidence type="ECO:0000256" key="1">
    <source>
        <dbReference type="SAM" id="MobiDB-lite"/>
    </source>
</evidence>
<sequence length="573" mass="66819">MIQESLQLATVEPSTRQKTQRRLKLTLQHRSTVPIGNLPTPHRKNRGLQVEPSQELFTFVDCSQRNSGGIVRDLEVQIGNALVPVDFHVLDIKLNWNSSLLLGRAFLSTSRSHRRPPEESMIQESLQLATVEPSTRQNTQRPIDSAQPKSTDIEGEESVDIRQGEWENDYYIPTKATHIMHTEEYDEDYEEERAIEQRATLDEEDRLLHHSSWKKKDGDYSIGSWTDDCYHESYAVDTTYRDQGDDELHEGFTYEELLNMQRRDETDQNREEDAWERTRFSHPIDRDILPSIDINHSTSIDINNTTSIDIRPIPKTTVSEKDKFDNQYLTPDEFGIFRDPDGYARAIDGQHQQKATKEFYDTAGGIDKSFKQRTRHQTQPSIDIDVPTSVDRQPEFGRRAFDLLGTRRFYWEEKDEYGIYRDDQGYARDLDGHTIRVHNRDISRLLEIASRDEAAYIYLPEYASSFTQTKLVPEIYTKYEINEMFYGVRGEQKKNKEAFQMKLDGVYYPLNDSINWLTTCMEEMKQHIARIQRAIDIAQPTSIDNHLHTPDATTNRPTFINRYRSTKLQTEGG</sequence>
<feature type="compositionally biased region" description="Polar residues" evidence="1">
    <location>
        <begin position="130"/>
        <end position="150"/>
    </location>
</feature>
<comment type="caution">
    <text evidence="2">The sequence shown here is derived from an EMBL/GenBank/DDBJ whole genome shotgun (WGS) entry which is preliminary data.</text>
</comment>
<dbReference type="EMBL" id="QGKX02001290">
    <property type="protein sequence ID" value="KAF3538840.1"/>
    <property type="molecule type" value="Genomic_DNA"/>
</dbReference>
<dbReference type="AlphaFoldDB" id="A0A8S9QBX7"/>